<dbReference type="InterPro" id="IPR003736">
    <property type="entry name" value="PAAI_dom"/>
</dbReference>
<evidence type="ECO:0000313" key="7">
    <source>
        <dbReference type="Proteomes" id="UP000199113"/>
    </source>
</evidence>
<dbReference type="STRING" id="748909.SAMN05192575_103263"/>
<dbReference type="SUPFAM" id="SSF54637">
    <property type="entry name" value="Thioesterase/thiol ester dehydrase-isomerase"/>
    <property type="match status" value="1"/>
</dbReference>
<dbReference type="PANTHER" id="PTHR42856:SF1">
    <property type="entry name" value="ACYL-COENZYME A THIOESTERASE PAAI"/>
    <property type="match status" value="1"/>
</dbReference>
<feature type="compositionally biased region" description="Basic and acidic residues" evidence="3">
    <location>
        <begin position="122"/>
        <end position="141"/>
    </location>
</feature>
<proteinExistence type="inferred from homology"/>
<dbReference type="Proteomes" id="UP000199113">
    <property type="component" value="Unassembled WGS sequence"/>
</dbReference>
<evidence type="ECO:0000256" key="1">
    <source>
        <dbReference type="ARBA" id="ARBA00008324"/>
    </source>
</evidence>
<dbReference type="Pfam" id="PF03061">
    <property type="entry name" value="4HBT"/>
    <property type="match status" value="1"/>
</dbReference>
<keyword evidence="2" id="KW-0378">Hydrolase</keyword>
<feature type="domain" description="Thioesterase" evidence="4">
    <location>
        <begin position="46"/>
        <end position="117"/>
    </location>
</feature>
<reference evidence="5 8" key="2">
    <citation type="submission" date="2017-12" db="EMBL/GenBank/DDBJ databases">
        <title>Pharmacopeia of the Arctic Ocean.</title>
        <authorList>
            <person name="Collins E."/>
            <person name="Ducluzeau A.-L."/>
        </authorList>
    </citation>
    <scope>NUCLEOTIDE SEQUENCE [LARGE SCALE GENOMIC DNA]</scope>
    <source>
        <strain evidence="5 8">DSM 23325</strain>
    </source>
</reference>
<dbReference type="RefSeq" id="WP_091197575.1">
    <property type="nucleotide sequence ID" value="NZ_FOKC01000003.1"/>
</dbReference>
<dbReference type="Proteomes" id="UP000233565">
    <property type="component" value="Unassembled WGS sequence"/>
</dbReference>
<dbReference type="EMBL" id="PJBV01000032">
    <property type="protein sequence ID" value="PKH39042.1"/>
    <property type="molecule type" value="Genomic_DNA"/>
</dbReference>
<organism evidence="6 7">
    <name type="scientific">Nocardioides alpinus</name>
    <dbReference type="NCBI Taxonomy" id="748909"/>
    <lineage>
        <taxon>Bacteria</taxon>
        <taxon>Bacillati</taxon>
        <taxon>Actinomycetota</taxon>
        <taxon>Actinomycetes</taxon>
        <taxon>Propionibacteriales</taxon>
        <taxon>Nocardioidaceae</taxon>
        <taxon>Nocardioides</taxon>
    </lineage>
</organism>
<evidence type="ECO:0000313" key="8">
    <source>
        <dbReference type="Proteomes" id="UP000233565"/>
    </source>
</evidence>
<dbReference type="FunFam" id="3.10.129.10:FF:000022">
    <property type="entry name" value="Phenylacetic acid degradation protein"/>
    <property type="match status" value="1"/>
</dbReference>
<sequence length="141" mass="14937">MLETAHAMWAADRASAMLGMEAVEVAPGRGTVSMVVRPDMVNGHDLCHGGVIASLADSAFALACNSHGPVAVAAGFTIDFLRPGRLGQTLYAEAREVSLRGRSGLYDVTVRADDPETGEVIAEFRGRSRSRSLPDRGEPRA</sequence>
<dbReference type="InterPro" id="IPR029069">
    <property type="entry name" value="HotDog_dom_sf"/>
</dbReference>
<evidence type="ECO:0000313" key="5">
    <source>
        <dbReference type="EMBL" id="PKH39042.1"/>
    </source>
</evidence>
<feature type="region of interest" description="Disordered" evidence="3">
    <location>
        <begin position="119"/>
        <end position="141"/>
    </location>
</feature>
<dbReference type="AlphaFoldDB" id="A0A1I0Y5J1"/>
<evidence type="ECO:0000259" key="4">
    <source>
        <dbReference type="Pfam" id="PF03061"/>
    </source>
</evidence>
<keyword evidence="8" id="KW-1185">Reference proteome</keyword>
<dbReference type="InterPro" id="IPR006683">
    <property type="entry name" value="Thioestr_dom"/>
</dbReference>
<evidence type="ECO:0000313" key="6">
    <source>
        <dbReference type="EMBL" id="SFB08541.1"/>
    </source>
</evidence>
<dbReference type="OrthoDB" id="32575at2"/>
<reference evidence="6" key="1">
    <citation type="submission" date="2016-10" db="EMBL/GenBank/DDBJ databases">
        <authorList>
            <person name="de Groot N.N."/>
        </authorList>
    </citation>
    <scope>NUCLEOTIDE SEQUENCE [LARGE SCALE GENOMIC DNA]</scope>
    <source>
        <strain evidence="6">CGMCC 1.10697</strain>
    </source>
</reference>
<protein>
    <submittedName>
        <fullName evidence="6">Acyl-CoA thioesterase</fullName>
    </submittedName>
    <submittedName>
        <fullName evidence="5">Phenylacetic acid degradation protein PaaD</fullName>
    </submittedName>
</protein>
<dbReference type="NCBIfam" id="TIGR00369">
    <property type="entry name" value="unchar_dom_1"/>
    <property type="match status" value="1"/>
</dbReference>
<comment type="similarity">
    <text evidence="1">Belongs to the thioesterase PaaI family.</text>
</comment>
<dbReference type="NCBIfam" id="TIGR02286">
    <property type="entry name" value="PaaD"/>
    <property type="match status" value="1"/>
</dbReference>
<accession>A0A1I0Y5J1</accession>
<gene>
    <name evidence="5" type="primary">paaD</name>
    <name evidence="5" type="ORF">CXG46_15070</name>
    <name evidence="6" type="ORF">SAMN05192575_103263</name>
</gene>
<dbReference type="InterPro" id="IPR011973">
    <property type="entry name" value="PaaD"/>
</dbReference>
<name>A0A1I0Y5J1_9ACTN</name>
<dbReference type="EMBL" id="FOKC01000003">
    <property type="protein sequence ID" value="SFB08541.1"/>
    <property type="molecule type" value="Genomic_DNA"/>
</dbReference>
<dbReference type="InterPro" id="IPR052723">
    <property type="entry name" value="Acyl-CoA_thioesterase_PaaI"/>
</dbReference>
<evidence type="ECO:0000256" key="3">
    <source>
        <dbReference type="SAM" id="MobiDB-lite"/>
    </source>
</evidence>
<dbReference type="PANTHER" id="PTHR42856">
    <property type="entry name" value="ACYL-COENZYME A THIOESTERASE PAAI"/>
    <property type="match status" value="1"/>
</dbReference>
<evidence type="ECO:0000256" key="2">
    <source>
        <dbReference type="ARBA" id="ARBA00022801"/>
    </source>
</evidence>
<dbReference type="Gene3D" id="3.10.129.10">
    <property type="entry name" value="Hotdog Thioesterase"/>
    <property type="match status" value="1"/>
</dbReference>
<dbReference type="CDD" id="cd03443">
    <property type="entry name" value="PaaI_thioesterase"/>
    <property type="match status" value="1"/>
</dbReference>
<dbReference type="GO" id="GO:0016289">
    <property type="term" value="F:acyl-CoA hydrolase activity"/>
    <property type="evidence" value="ECO:0007669"/>
    <property type="project" value="TreeGrafter"/>
</dbReference>